<proteinExistence type="predicted"/>
<feature type="domain" description="Outer membrane protein beta-barrel" evidence="1">
    <location>
        <begin position="1"/>
        <end position="61"/>
    </location>
</feature>
<sequence length="87" mass="10238">MFRVNGGIQKKIWKGKGAIAMNFEDLFHSWVYHNKSFGIRQSDYYQINTTDTRRIGIAFSYKFGKESFVRKRRHANTASDDEKGRVE</sequence>
<protein>
    <submittedName>
        <fullName evidence="2">Outer membrane beta-barrel protein</fullName>
    </submittedName>
</protein>
<dbReference type="AlphaFoldDB" id="A0AAU8FQA7"/>
<reference evidence="2" key="1">
    <citation type="submission" date="2024-06" db="EMBL/GenBank/DDBJ databases">
        <title>Sequencing and assembly of the genome of Dyadobacter sp. strain 676, a symbiont of Cyamopsis tetragonoloba.</title>
        <authorList>
            <person name="Guro P."/>
            <person name="Sazanova A."/>
            <person name="Kuznetsova I."/>
            <person name="Belimov A."/>
            <person name="Safronova V."/>
        </authorList>
    </citation>
    <scope>NUCLEOTIDE SEQUENCE</scope>
    <source>
        <strain evidence="2">676</strain>
    </source>
</reference>
<dbReference type="RefSeq" id="WP_353721294.1">
    <property type="nucleotide sequence ID" value="NZ_CP159289.1"/>
</dbReference>
<evidence type="ECO:0000259" key="1">
    <source>
        <dbReference type="Pfam" id="PF14905"/>
    </source>
</evidence>
<dbReference type="Pfam" id="PF14905">
    <property type="entry name" value="OMP_b-brl_3"/>
    <property type="match status" value="1"/>
</dbReference>
<evidence type="ECO:0000313" key="2">
    <source>
        <dbReference type="EMBL" id="XCH25996.1"/>
    </source>
</evidence>
<accession>A0AAU8FQA7</accession>
<name>A0AAU8FQA7_9BACT</name>
<dbReference type="InterPro" id="IPR041700">
    <property type="entry name" value="OMP_b-brl_3"/>
</dbReference>
<organism evidence="2">
    <name type="scientific">Dyadobacter sp. 676</name>
    <dbReference type="NCBI Taxonomy" id="3088362"/>
    <lineage>
        <taxon>Bacteria</taxon>
        <taxon>Pseudomonadati</taxon>
        <taxon>Bacteroidota</taxon>
        <taxon>Cytophagia</taxon>
        <taxon>Cytophagales</taxon>
        <taxon>Spirosomataceae</taxon>
        <taxon>Dyadobacter</taxon>
    </lineage>
</organism>
<gene>
    <name evidence="2" type="ORF">ABV298_06190</name>
</gene>
<dbReference type="EMBL" id="CP159289">
    <property type="protein sequence ID" value="XCH25996.1"/>
    <property type="molecule type" value="Genomic_DNA"/>
</dbReference>